<comment type="caution">
    <text evidence="1">The sequence shown here is derived from an EMBL/GenBank/DDBJ whole genome shotgun (WGS) entry which is preliminary data.</text>
</comment>
<evidence type="ECO:0000313" key="2">
    <source>
        <dbReference type="Proteomes" id="UP000772151"/>
    </source>
</evidence>
<protein>
    <submittedName>
        <fullName evidence="1">Type II toxin-antitoxin system MqsA family antitoxin</fullName>
    </submittedName>
</protein>
<dbReference type="Gene3D" id="3.10.20.860">
    <property type="match status" value="1"/>
</dbReference>
<accession>A0A927WJT8</accession>
<dbReference type="EMBL" id="SVCA01000002">
    <property type="protein sequence ID" value="MBE6084472.1"/>
    <property type="molecule type" value="Genomic_DNA"/>
</dbReference>
<dbReference type="Proteomes" id="UP000772151">
    <property type="component" value="Unassembled WGS sequence"/>
</dbReference>
<reference evidence="1" key="1">
    <citation type="submission" date="2019-04" db="EMBL/GenBank/DDBJ databases">
        <title>Evolution of Biomass-Degrading Anaerobic Consortia Revealed by Metagenomics.</title>
        <authorList>
            <person name="Peng X."/>
        </authorList>
    </citation>
    <scope>NUCLEOTIDE SEQUENCE</scope>
    <source>
        <strain evidence="1">SIG242</strain>
    </source>
</reference>
<dbReference type="NCBIfam" id="TIGR03831">
    <property type="entry name" value="YgiT_finger"/>
    <property type="match status" value="1"/>
</dbReference>
<sequence>MNCLLCKSGTMQPATDSYFAKLNGCYVIIENVPCYKCDQCGEVVYSASVMEKIDDLLEHLEKVASKIFIVDYATAA</sequence>
<organism evidence="1 2">
    <name type="scientific">Selenomonas ruminantium</name>
    <dbReference type="NCBI Taxonomy" id="971"/>
    <lineage>
        <taxon>Bacteria</taxon>
        <taxon>Bacillati</taxon>
        <taxon>Bacillota</taxon>
        <taxon>Negativicutes</taxon>
        <taxon>Selenomonadales</taxon>
        <taxon>Selenomonadaceae</taxon>
        <taxon>Selenomonas</taxon>
    </lineage>
</organism>
<dbReference type="InterPro" id="IPR022453">
    <property type="entry name" value="Znf_MqsA-type"/>
</dbReference>
<evidence type="ECO:0000313" key="1">
    <source>
        <dbReference type="EMBL" id="MBE6084472.1"/>
    </source>
</evidence>
<proteinExistence type="predicted"/>
<gene>
    <name evidence="1" type="ORF">E7203_03210</name>
</gene>
<dbReference type="AlphaFoldDB" id="A0A927WJT8"/>
<dbReference type="CDD" id="cd12870">
    <property type="entry name" value="MqsA"/>
    <property type="match status" value="1"/>
</dbReference>
<name>A0A927WJT8_SELRU</name>